<proteinExistence type="predicted"/>
<feature type="region of interest" description="Disordered" evidence="1">
    <location>
        <begin position="249"/>
        <end position="307"/>
    </location>
</feature>
<dbReference type="EMBL" id="CAFZ01000340">
    <property type="protein sequence ID" value="CCA74664.1"/>
    <property type="molecule type" value="Genomic_DNA"/>
</dbReference>
<organism evidence="2 3">
    <name type="scientific">Serendipita indica (strain DSM 11827)</name>
    <name type="common">Root endophyte fungus</name>
    <name type="synonym">Piriformospora indica</name>
    <dbReference type="NCBI Taxonomy" id="1109443"/>
    <lineage>
        <taxon>Eukaryota</taxon>
        <taxon>Fungi</taxon>
        <taxon>Dikarya</taxon>
        <taxon>Basidiomycota</taxon>
        <taxon>Agaricomycotina</taxon>
        <taxon>Agaricomycetes</taxon>
        <taxon>Sebacinales</taxon>
        <taxon>Serendipitaceae</taxon>
        <taxon>Serendipita</taxon>
    </lineage>
</organism>
<dbReference type="HOGENOM" id="CLU_778711_0_0_1"/>
<comment type="caution">
    <text evidence="2">The sequence shown here is derived from an EMBL/GenBank/DDBJ whole genome shotgun (WGS) entry which is preliminary data.</text>
</comment>
<evidence type="ECO:0000256" key="1">
    <source>
        <dbReference type="SAM" id="MobiDB-lite"/>
    </source>
</evidence>
<name>G4TTM1_SERID</name>
<sequence length="356" mass="39030">MSDIAQATNADQNKSKTTPQAQGVAPYGPLIENLNRDEVAQLIAEDVNIRKEVDIKSLLTYLLGRIRLDKEFPPDDSELLEELLNKIEAKCINRSKAETHSKTETTKSEWNPSSSELIGLHTKFTASKKTEAESYGPWIRMTNVALAMLKTVELDLVEIKSISHDIISIRNDPKTLEYNHNATSVYLPQDEATPADWNKIAAKIELEEEKSKKPRAAKRGWEDVYYCCEHKRAAPTIRRVGLGISYLSQSSGSAKRPLGQESPDIQKSRKAAKKSSTSSPGQSSTPLSSSMTMASDATSLSVSDNTTSEFDDTFNQAAEYAIARLGAFQAVTHAIGSVIFSQSNGTTCKGSSPPTQ</sequence>
<dbReference type="Proteomes" id="UP000007148">
    <property type="component" value="Unassembled WGS sequence"/>
</dbReference>
<feature type="compositionally biased region" description="Polar residues" evidence="1">
    <location>
        <begin position="1"/>
        <end position="21"/>
    </location>
</feature>
<protein>
    <submittedName>
        <fullName evidence="2">Uncharacterized protein</fullName>
    </submittedName>
</protein>
<gene>
    <name evidence="2" type="ORF">PIIN_08615</name>
</gene>
<accession>G4TTM1</accession>
<feature type="region of interest" description="Disordered" evidence="1">
    <location>
        <begin position="1"/>
        <end position="24"/>
    </location>
</feature>
<evidence type="ECO:0000313" key="3">
    <source>
        <dbReference type="Proteomes" id="UP000007148"/>
    </source>
</evidence>
<evidence type="ECO:0000313" key="2">
    <source>
        <dbReference type="EMBL" id="CCA74664.1"/>
    </source>
</evidence>
<reference evidence="2 3" key="1">
    <citation type="journal article" date="2011" name="PLoS Pathog.">
        <title>Endophytic Life Strategies Decoded by Genome and Transcriptome Analyses of the Mutualistic Root Symbiont Piriformospora indica.</title>
        <authorList>
            <person name="Zuccaro A."/>
            <person name="Lahrmann U."/>
            <person name="Guldener U."/>
            <person name="Langen G."/>
            <person name="Pfiffi S."/>
            <person name="Biedenkopf D."/>
            <person name="Wong P."/>
            <person name="Samans B."/>
            <person name="Grimm C."/>
            <person name="Basiewicz M."/>
            <person name="Murat C."/>
            <person name="Martin F."/>
            <person name="Kogel K.H."/>
        </authorList>
    </citation>
    <scope>NUCLEOTIDE SEQUENCE [LARGE SCALE GENOMIC DNA]</scope>
    <source>
        <strain evidence="2 3">DSM 11827</strain>
    </source>
</reference>
<keyword evidence="3" id="KW-1185">Reference proteome</keyword>
<dbReference type="AlphaFoldDB" id="G4TTM1"/>
<dbReference type="InParanoid" id="G4TTM1"/>
<feature type="compositionally biased region" description="Low complexity" evidence="1">
    <location>
        <begin position="274"/>
        <end position="301"/>
    </location>
</feature>